<evidence type="ECO:0000256" key="1">
    <source>
        <dbReference type="SAM" id="SignalP"/>
    </source>
</evidence>
<keyword evidence="3" id="KW-1185">Reference proteome</keyword>
<feature type="chain" id="PRO_5037965384" evidence="1">
    <location>
        <begin position="25"/>
        <end position="567"/>
    </location>
</feature>
<evidence type="ECO:0000313" key="2">
    <source>
        <dbReference type="EMBL" id="MBC6992941.1"/>
    </source>
</evidence>
<dbReference type="Pfam" id="PF13585">
    <property type="entry name" value="CHU_C"/>
    <property type="match status" value="1"/>
</dbReference>
<dbReference type="AlphaFoldDB" id="A0A923PJM3"/>
<keyword evidence="1" id="KW-0732">Signal</keyword>
<dbReference type="EMBL" id="JACSIT010000040">
    <property type="protein sequence ID" value="MBC6992941.1"/>
    <property type="molecule type" value="Genomic_DNA"/>
</dbReference>
<organism evidence="2 3">
    <name type="scientific">Neolewinella lacunae</name>
    <dbReference type="NCBI Taxonomy" id="1517758"/>
    <lineage>
        <taxon>Bacteria</taxon>
        <taxon>Pseudomonadati</taxon>
        <taxon>Bacteroidota</taxon>
        <taxon>Saprospiria</taxon>
        <taxon>Saprospirales</taxon>
        <taxon>Lewinellaceae</taxon>
        <taxon>Neolewinella</taxon>
    </lineage>
</organism>
<evidence type="ECO:0000313" key="3">
    <source>
        <dbReference type="Proteomes" id="UP000650081"/>
    </source>
</evidence>
<feature type="signal peptide" evidence="1">
    <location>
        <begin position="1"/>
        <end position="24"/>
    </location>
</feature>
<reference evidence="2" key="1">
    <citation type="submission" date="2020-08" db="EMBL/GenBank/DDBJ databases">
        <title>Lewinella bacteria from marine environments.</title>
        <authorList>
            <person name="Zhong Y."/>
        </authorList>
    </citation>
    <scope>NUCLEOTIDE SEQUENCE</scope>
    <source>
        <strain evidence="2">KCTC 42187</strain>
    </source>
</reference>
<name>A0A923PJM3_9BACT</name>
<proteinExistence type="predicted"/>
<dbReference type="Proteomes" id="UP000650081">
    <property type="component" value="Unassembled WGS sequence"/>
</dbReference>
<dbReference type="RefSeq" id="WP_187465069.1">
    <property type="nucleotide sequence ID" value="NZ_JACSIT010000040.1"/>
</dbReference>
<comment type="caution">
    <text evidence="2">The sequence shown here is derived from an EMBL/GenBank/DDBJ whole genome shotgun (WGS) entry which is preliminary data.</text>
</comment>
<protein>
    <submittedName>
        <fullName evidence="2">Gliding motility-associated C-terminal domain-containing protein</fullName>
    </submittedName>
</protein>
<dbReference type="InterPro" id="IPR026341">
    <property type="entry name" value="T9SS_type_B"/>
</dbReference>
<sequence length="567" mass="59350">MKNGTFLRAAVLSGLVGLLCPAIGQGQCTNLVPNGSFEIFSALPDDDCDWFLATGWTNAATSSECNSSNGSPDYYHELSPGGFASTLPSNLYATLDPFDGQAVMGLGGYLSFAAEAREYLGIELTCPLVPGATYDLQFQITTGSPNVDGFFTDGWAVALTENPLLQPAGTNGPITGVTPQFRINGVVANPGWQTVSFTFTATEAARYLTFGNFLTDAQQTRQQNGPSVAFALAYVFVDAFSLTPAGATPTLVLEDITRCTPPTAVDIAPGPFACATYAWSTGATTPTITLTAAGTYGLTVTTPCGILTDDFTLTFGGAAATISEEICAGTPFVLNGQSYTTAGTYVQNLTAVNGCDSTLTLELSVVPALTESITEQTCAGTPFVLNGQSYTTAGTYVQNLTAVNGCDSTLTLELRVGQAQEATLTAQAEQGTPFVLNGEVYTSSGTYVQNLTAANGCDSVLTLNLRVGEENIYIPNAISPNGDGINDFFKPYAGIDALLTVQSLLVFDRWGGNVFELSGPSPLAELVGWDGNSRGKAVAPGNYVYQLVLERPDGSRVVRKGELVVVD</sequence>
<gene>
    <name evidence="2" type="ORF">H9S92_02080</name>
</gene>
<accession>A0A923PJM3</accession>
<dbReference type="Gene3D" id="2.60.120.260">
    <property type="entry name" value="Galactose-binding domain-like"/>
    <property type="match status" value="1"/>
</dbReference>
<dbReference type="NCBIfam" id="TIGR04131">
    <property type="entry name" value="Bac_Flav_CTERM"/>
    <property type="match status" value="1"/>
</dbReference>